<keyword evidence="4 8" id="KW-0378">Hydrolase</keyword>
<comment type="cofactor">
    <cofactor evidence="1">
        <name>Mn(2+)</name>
        <dbReference type="ChEBI" id="CHEBI:29035"/>
    </cofactor>
</comment>
<dbReference type="EMBL" id="CP027669">
    <property type="protein sequence ID" value="AVO42024.1"/>
    <property type="molecule type" value="Genomic_DNA"/>
</dbReference>
<dbReference type="GO" id="GO:0016818">
    <property type="term" value="F:hydrolase activity, acting on acid anhydrides, in phosphorus-containing anhydrides"/>
    <property type="evidence" value="ECO:0007669"/>
    <property type="project" value="InterPro"/>
</dbReference>
<dbReference type="Gene3D" id="3.90.79.10">
    <property type="entry name" value="Nucleoside Triphosphate Pyrophosphohydrolase"/>
    <property type="match status" value="1"/>
</dbReference>
<evidence type="ECO:0000256" key="3">
    <source>
        <dbReference type="ARBA" id="ARBA00022723"/>
    </source>
</evidence>
<evidence type="ECO:0000256" key="4">
    <source>
        <dbReference type="ARBA" id="ARBA00022801"/>
    </source>
</evidence>
<accession>A0A2S0N1J5</accession>
<dbReference type="PANTHER" id="PTHR12318:SF0">
    <property type="entry name" value="ACYL-COENZYME A DIPHOSPHATASE NUDT19"/>
    <property type="match status" value="1"/>
</dbReference>
<keyword evidence="6" id="KW-0464">Manganese</keyword>
<dbReference type="Proteomes" id="UP000239326">
    <property type="component" value="Chromosome"/>
</dbReference>
<reference evidence="8 9" key="1">
    <citation type="submission" date="2018-03" db="EMBL/GenBank/DDBJ databases">
        <title>Genome sequencing of Simplicispira sp.</title>
        <authorList>
            <person name="Kim S.-J."/>
            <person name="Heo J."/>
            <person name="Kwon S.-W."/>
        </authorList>
    </citation>
    <scope>NUCLEOTIDE SEQUENCE [LARGE SCALE GENOMIC DNA]</scope>
    <source>
        <strain evidence="8 9">SC1-8</strain>
    </source>
</reference>
<dbReference type="InterPro" id="IPR000086">
    <property type="entry name" value="NUDIX_hydrolase_dom"/>
</dbReference>
<feature type="domain" description="Nudix hydrolase" evidence="7">
    <location>
        <begin position="11"/>
        <end position="216"/>
    </location>
</feature>
<protein>
    <submittedName>
        <fullName evidence="8">NUDIX hydrolase</fullName>
    </submittedName>
</protein>
<dbReference type="InterPro" id="IPR015797">
    <property type="entry name" value="NUDIX_hydrolase-like_dom_sf"/>
</dbReference>
<dbReference type="SUPFAM" id="SSF55811">
    <property type="entry name" value="Nudix"/>
    <property type="match status" value="1"/>
</dbReference>
<dbReference type="GO" id="GO:0046872">
    <property type="term" value="F:metal ion binding"/>
    <property type="evidence" value="ECO:0007669"/>
    <property type="project" value="UniProtKB-KW"/>
</dbReference>
<dbReference type="OrthoDB" id="9788263at2"/>
<evidence type="ECO:0000256" key="2">
    <source>
        <dbReference type="ARBA" id="ARBA00001946"/>
    </source>
</evidence>
<organism evidence="8 9">
    <name type="scientific">Simplicispira suum</name>
    <dbReference type="NCBI Taxonomy" id="2109915"/>
    <lineage>
        <taxon>Bacteria</taxon>
        <taxon>Pseudomonadati</taxon>
        <taxon>Pseudomonadota</taxon>
        <taxon>Betaproteobacteria</taxon>
        <taxon>Burkholderiales</taxon>
        <taxon>Comamonadaceae</taxon>
        <taxon>Simplicispira</taxon>
    </lineage>
</organism>
<keyword evidence="3" id="KW-0479">Metal-binding</keyword>
<proteinExistence type="predicted"/>
<dbReference type="KEGG" id="simp:C6571_12680"/>
<keyword evidence="5" id="KW-0460">Magnesium</keyword>
<evidence type="ECO:0000256" key="5">
    <source>
        <dbReference type="ARBA" id="ARBA00022842"/>
    </source>
</evidence>
<dbReference type="PROSITE" id="PS51462">
    <property type="entry name" value="NUDIX"/>
    <property type="match status" value="1"/>
</dbReference>
<dbReference type="InterPro" id="IPR039121">
    <property type="entry name" value="NUDT19"/>
</dbReference>
<comment type="cofactor">
    <cofactor evidence="2">
        <name>Mg(2+)</name>
        <dbReference type="ChEBI" id="CHEBI:18420"/>
    </cofactor>
</comment>
<dbReference type="PANTHER" id="PTHR12318">
    <property type="entry name" value="TESTOSTERONE-REGULATED PROTEIN RP2"/>
    <property type="match status" value="1"/>
</dbReference>
<evidence type="ECO:0000313" key="8">
    <source>
        <dbReference type="EMBL" id="AVO42024.1"/>
    </source>
</evidence>
<evidence type="ECO:0000313" key="9">
    <source>
        <dbReference type="Proteomes" id="UP000239326"/>
    </source>
</evidence>
<evidence type="ECO:0000256" key="1">
    <source>
        <dbReference type="ARBA" id="ARBA00001936"/>
    </source>
</evidence>
<dbReference type="CDD" id="cd18870">
    <property type="entry name" value="NUDIX_AcylCoAdiphos_Nudt19"/>
    <property type="match status" value="1"/>
</dbReference>
<gene>
    <name evidence="8" type="ORF">C6571_12680</name>
</gene>
<sequence>MHAAPPTSQESPRDSASVVLLQDGAAGMQVLLLRRHAKASNMAGIYVFPGGKLEREDHFADGSTHLDQPLSTLAQQLSEDGTTPATAVALYVAALREALEECGLLLAEPQTADRVLDASDARKRLRGGQAFTNMLETLALRLQTRALRPWSRWITPVAPSMSTRRFDTRFFVARAPAGQVARHDDEETVDTLWIAPRTALEQYRDGAIDLAPPQIMSLAHLARYASVEQVLEAASCRRPPTILPQAFDDGETRVICYPGDARHAVRERALPGPTCLQYRERRFFPEKGFDALFD</sequence>
<dbReference type="RefSeq" id="WP_106447001.1">
    <property type="nucleotide sequence ID" value="NZ_CP027669.1"/>
</dbReference>
<keyword evidence="9" id="KW-1185">Reference proteome</keyword>
<name>A0A2S0N1J5_9BURK</name>
<evidence type="ECO:0000259" key="7">
    <source>
        <dbReference type="PROSITE" id="PS51462"/>
    </source>
</evidence>
<dbReference type="AlphaFoldDB" id="A0A2S0N1J5"/>
<evidence type="ECO:0000256" key="6">
    <source>
        <dbReference type="ARBA" id="ARBA00023211"/>
    </source>
</evidence>